<evidence type="ECO:0000256" key="1">
    <source>
        <dbReference type="SAM" id="Phobius"/>
    </source>
</evidence>
<sequence length="119" mass="12774">MMEKPFTCENQTKSGFSTTTLLLLYVISAPMVGAPYLLPSAVKELLTNNDAYYWLDPDLKLTTLNSLCSIGTSSLLLSGVLGAYFVDLLNNRNTAILSTRAGSTSPILGFASGESPLNF</sequence>
<feature type="transmembrane region" description="Helical" evidence="1">
    <location>
        <begin position="21"/>
        <end position="42"/>
    </location>
</feature>
<name>A0ABQ8P567_9CRYT</name>
<organism evidence="2 3">
    <name type="scientific">Cryptosporidium canis</name>
    <dbReference type="NCBI Taxonomy" id="195482"/>
    <lineage>
        <taxon>Eukaryota</taxon>
        <taxon>Sar</taxon>
        <taxon>Alveolata</taxon>
        <taxon>Apicomplexa</taxon>
        <taxon>Conoidasida</taxon>
        <taxon>Coccidia</taxon>
        <taxon>Eucoccidiorida</taxon>
        <taxon>Eimeriorina</taxon>
        <taxon>Cryptosporidiidae</taxon>
        <taxon>Cryptosporidium</taxon>
    </lineage>
</organism>
<feature type="transmembrane region" description="Helical" evidence="1">
    <location>
        <begin position="62"/>
        <end position="86"/>
    </location>
</feature>
<reference evidence="2" key="1">
    <citation type="submission" date="2022-10" db="EMBL/GenBank/DDBJ databases">
        <title>Adaptive evolution leads to modifications in subtelomeric GC content in a zoonotic Cryptosporidium species.</title>
        <authorList>
            <person name="Li J."/>
            <person name="Feng Y."/>
            <person name="Xiao L."/>
        </authorList>
    </citation>
    <scope>NUCLEOTIDE SEQUENCE</scope>
    <source>
        <strain evidence="2">25894</strain>
    </source>
</reference>
<protein>
    <submittedName>
        <fullName evidence="2">Transmembrane domain-containing protein</fullName>
    </submittedName>
</protein>
<keyword evidence="1" id="KW-0472">Membrane</keyword>
<keyword evidence="1" id="KW-1133">Transmembrane helix</keyword>
<accession>A0ABQ8P567</accession>
<comment type="caution">
    <text evidence="2">The sequence shown here is derived from an EMBL/GenBank/DDBJ whole genome shotgun (WGS) entry which is preliminary data.</text>
</comment>
<evidence type="ECO:0000313" key="3">
    <source>
        <dbReference type="Proteomes" id="UP001071777"/>
    </source>
</evidence>
<dbReference type="EMBL" id="JAPCXB010000116">
    <property type="protein sequence ID" value="KAJ1607706.1"/>
    <property type="molecule type" value="Genomic_DNA"/>
</dbReference>
<evidence type="ECO:0000313" key="2">
    <source>
        <dbReference type="EMBL" id="KAJ1607706.1"/>
    </source>
</evidence>
<proteinExistence type="predicted"/>
<keyword evidence="1 2" id="KW-0812">Transmembrane</keyword>
<gene>
    <name evidence="2" type="ORF">OJ252_2773</name>
</gene>
<dbReference type="Proteomes" id="UP001071777">
    <property type="component" value="Unassembled WGS sequence"/>
</dbReference>
<keyword evidence="3" id="KW-1185">Reference proteome</keyword>